<name>A0AA88RFB9_9ASTE</name>
<keyword evidence="4 13" id="KW-0812">Transmembrane</keyword>
<evidence type="ECO:0000256" key="3">
    <source>
        <dbReference type="ARBA" id="ARBA00022617"/>
    </source>
</evidence>
<keyword evidence="8 11" id="KW-0408">Iron</keyword>
<evidence type="ECO:0000256" key="13">
    <source>
        <dbReference type="SAM" id="Phobius"/>
    </source>
</evidence>
<evidence type="ECO:0000256" key="8">
    <source>
        <dbReference type="ARBA" id="ARBA00023004"/>
    </source>
</evidence>
<dbReference type="GO" id="GO:0004497">
    <property type="term" value="F:monooxygenase activity"/>
    <property type="evidence" value="ECO:0007669"/>
    <property type="project" value="UniProtKB-KW"/>
</dbReference>
<evidence type="ECO:0000313" key="14">
    <source>
        <dbReference type="EMBL" id="KAK2988504.1"/>
    </source>
</evidence>
<keyword evidence="9 12" id="KW-0503">Monooxygenase</keyword>
<dbReference type="GO" id="GO:0016020">
    <property type="term" value="C:membrane"/>
    <property type="evidence" value="ECO:0007669"/>
    <property type="project" value="UniProtKB-SubCell"/>
</dbReference>
<keyword evidence="3 11" id="KW-0349">Heme</keyword>
<dbReference type="AlphaFoldDB" id="A0AA88RFB9"/>
<reference evidence="14" key="1">
    <citation type="submission" date="2022-12" db="EMBL/GenBank/DDBJ databases">
        <title>Draft genome assemblies for two species of Escallonia (Escalloniales).</title>
        <authorList>
            <person name="Chanderbali A."/>
            <person name="Dervinis C."/>
            <person name="Anghel I."/>
            <person name="Soltis D."/>
            <person name="Soltis P."/>
            <person name="Zapata F."/>
        </authorList>
    </citation>
    <scope>NUCLEOTIDE SEQUENCE</scope>
    <source>
        <strain evidence="14">UCBG92.1500</strain>
        <tissue evidence="14">Leaf</tissue>
    </source>
</reference>
<dbReference type="GO" id="GO:0016705">
    <property type="term" value="F:oxidoreductase activity, acting on paired donors, with incorporation or reduction of molecular oxygen"/>
    <property type="evidence" value="ECO:0007669"/>
    <property type="project" value="InterPro"/>
</dbReference>
<organism evidence="14 15">
    <name type="scientific">Escallonia rubra</name>
    <dbReference type="NCBI Taxonomy" id="112253"/>
    <lineage>
        <taxon>Eukaryota</taxon>
        <taxon>Viridiplantae</taxon>
        <taxon>Streptophyta</taxon>
        <taxon>Embryophyta</taxon>
        <taxon>Tracheophyta</taxon>
        <taxon>Spermatophyta</taxon>
        <taxon>Magnoliopsida</taxon>
        <taxon>eudicotyledons</taxon>
        <taxon>Gunneridae</taxon>
        <taxon>Pentapetalae</taxon>
        <taxon>asterids</taxon>
        <taxon>campanulids</taxon>
        <taxon>Escalloniales</taxon>
        <taxon>Escalloniaceae</taxon>
        <taxon>Escallonia</taxon>
    </lineage>
</organism>
<evidence type="ECO:0000256" key="9">
    <source>
        <dbReference type="ARBA" id="ARBA00023033"/>
    </source>
</evidence>
<dbReference type="PROSITE" id="PS00086">
    <property type="entry name" value="CYTOCHROME_P450"/>
    <property type="match status" value="1"/>
</dbReference>
<dbReference type="InterPro" id="IPR001128">
    <property type="entry name" value="Cyt_P450"/>
</dbReference>
<dbReference type="InterPro" id="IPR002401">
    <property type="entry name" value="Cyt_P450_E_grp-I"/>
</dbReference>
<dbReference type="InterPro" id="IPR036396">
    <property type="entry name" value="Cyt_P450_sf"/>
</dbReference>
<dbReference type="PANTHER" id="PTHR47947:SF62">
    <property type="entry name" value="CYTOCHROME P450, FAMILY 81, SUBFAMILY D, POLYPEPTIDE 5"/>
    <property type="match status" value="1"/>
</dbReference>
<dbReference type="PRINTS" id="PR00463">
    <property type="entry name" value="EP450I"/>
</dbReference>
<keyword evidence="6 13" id="KW-1133">Transmembrane helix</keyword>
<comment type="similarity">
    <text evidence="2 12">Belongs to the cytochrome P450 family.</text>
</comment>
<evidence type="ECO:0000256" key="10">
    <source>
        <dbReference type="ARBA" id="ARBA00023136"/>
    </source>
</evidence>
<sequence length="551" mass="62216">MTEAHWYFNLALVILPLLLIFKLFKHKQQKYKNLPPSPPSLPIIGHLHLLKEPVHETLDSLSQKYGPVLGLRFGVRKVLIVSSSSAVEECFTKNDIIFANRPRLILEKHLNYDCTTMGAANYGHLWRTLRRITALEVFSTARLAETSNLRREEAVLLVKQFVKSCGGEGSSTVDLKASFGELAINMVSMMIMGKRYYGEDVADPKIAVHFQGLMREFLQLLKISNIGDYLPIFRWMDFGGLEKSMIALMKRMDKFLQDTVDEQRQKLRDNTATNGSREPQRLTMIDTLLALQETEPEFYTDQIVKGLIMQVNALTTYKGKQPQPPTWPLVTFVIQLSYLAKQVALDVAQIMLIAGTESSFTTMEWAMSLLLNHPDTMKKIRSQIDSQVGHDRVLEEEDLPKLTHLQNAINETLRLFPAVPLLIPHYSSEDCTVGGYDVPGGTMLLVNAWTVHRDPSQWAEPEKFKPERFEGESGEGFKMVPFGAGRRRCPGVALAHKMVGLALGSLIQAFEWEKVGVEDVDMSAAVGFSLSKLKPLQAICKPRANMIRHFL</sequence>
<protein>
    <recommendedName>
        <fullName evidence="16">Cytochrome P450</fullName>
    </recommendedName>
</protein>
<proteinExistence type="inferred from homology"/>
<dbReference type="GO" id="GO:0020037">
    <property type="term" value="F:heme binding"/>
    <property type="evidence" value="ECO:0007669"/>
    <property type="project" value="InterPro"/>
</dbReference>
<dbReference type="Pfam" id="PF00067">
    <property type="entry name" value="p450"/>
    <property type="match status" value="2"/>
</dbReference>
<dbReference type="CDD" id="cd20653">
    <property type="entry name" value="CYP81"/>
    <property type="match status" value="1"/>
</dbReference>
<evidence type="ECO:0008006" key="16">
    <source>
        <dbReference type="Google" id="ProtNLM"/>
    </source>
</evidence>
<evidence type="ECO:0000256" key="4">
    <source>
        <dbReference type="ARBA" id="ARBA00022692"/>
    </source>
</evidence>
<comment type="caution">
    <text evidence="14">The sequence shown here is derived from an EMBL/GenBank/DDBJ whole genome shotgun (WGS) entry which is preliminary data.</text>
</comment>
<dbReference type="InterPro" id="IPR017972">
    <property type="entry name" value="Cyt_P450_CS"/>
</dbReference>
<evidence type="ECO:0000256" key="1">
    <source>
        <dbReference type="ARBA" id="ARBA00004167"/>
    </source>
</evidence>
<evidence type="ECO:0000256" key="12">
    <source>
        <dbReference type="RuleBase" id="RU000461"/>
    </source>
</evidence>
<comment type="cofactor">
    <cofactor evidence="11">
        <name>heme</name>
        <dbReference type="ChEBI" id="CHEBI:30413"/>
    </cofactor>
</comment>
<dbReference type="InterPro" id="IPR050651">
    <property type="entry name" value="Plant_Cytochrome_P450_Monoox"/>
</dbReference>
<dbReference type="GO" id="GO:0005506">
    <property type="term" value="F:iron ion binding"/>
    <property type="evidence" value="ECO:0007669"/>
    <property type="project" value="InterPro"/>
</dbReference>
<dbReference type="Proteomes" id="UP001187471">
    <property type="component" value="Unassembled WGS sequence"/>
</dbReference>
<evidence type="ECO:0000256" key="6">
    <source>
        <dbReference type="ARBA" id="ARBA00022989"/>
    </source>
</evidence>
<dbReference type="EMBL" id="JAVXUO010000859">
    <property type="protein sequence ID" value="KAK2988504.1"/>
    <property type="molecule type" value="Genomic_DNA"/>
</dbReference>
<gene>
    <name evidence="14" type="ORF">RJ640_013168</name>
</gene>
<keyword evidence="5 11" id="KW-0479">Metal-binding</keyword>
<dbReference type="SUPFAM" id="SSF48264">
    <property type="entry name" value="Cytochrome P450"/>
    <property type="match status" value="1"/>
</dbReference>
<feature type="binding site" description="axial binding residue" evidence="11">
    <location>
        <position position="489"/>
    </location>
    <ligand>
        <name>heme</name>
        <dbReference type="ChEBI" id="CHEBI:30413"/>
    </ligand>
    <ligandPart>
        <name>Fe</name>
        <dbReference type="ChEBI" id="CHEBI:18248"/>
    </ligandPart>
</feature>
<keyword evidence="10 13" id="KW-0472">Membrane</keyword>
<accession>A0AA88RFB9</accession>
<evidence type="ECO:0000256" key="2">
    <source>
        <dbReference type="ARBA" id="ARBA00010617"/>
    </source>
</evidence>
<comment type="subcellular location">
    <subcellularLocation>
        <location evidence="1">Membrane</location>
        <topology evidence="1">Single-pass membrane protein</topology>
    </subcellularLocation>
</comment>
<keyword evidence="15" id="KW-1185">Reference proteome</keyword>
<evidence type="ECO:0000256" key="5">
    <source>
        <dbReference type="ARBA" id="ARBA00022723"/>
    </source>
</evidence>
<evidence type="ECO:0000256" key="7">
    <source>
        <dbReference type="ARBA" id="ARBA00023002"/>
    </source>
</evidence>
<evidence type="ECO:0000256" key="11">
    <source>
        <dbReference type="PIRSR" id="PIRSR602401-1"/>
    </source>
</evidence>
<evidence type="ECO:0000313" key="15">
    <source>
        <dbReference type="Proteomes" id="UP001187471"/>
    </source>
</evidence>
<dbReference type="Gene3D" id="1.10.630.10">
    <property type="entry name" value="Cytochrome P450"/>
    <property type="match status" value="1"/>
</dbReference>
<feature type="transmembrane region" description="Helical" evidence="13">
    <location>
        <begin position="6"/>
        <end position="24"/>
    </location>
</feature>
<keyword evidence="7 12" id="KW-0560">Oxidoreductase</keyword>
<dbReference type="PANTHER" id="PTHR47947">
    <property type="entry name" value="CYTOCHROME P450 82C3-RELATED"/>
    <property type="match status" value="1"/>
</dbReference>
<dbReference type="PRINTS" id="PR00385">
    <property type="entry name" value="P450"/>
</dbReference>